<evidence type="ECO:0000313" key="1">
    <source>
        <dbReference type="EMBL" id="GAJ91166.1"/>
    </source>
</evidence>
<dbReference type="RefSeq" id="WP_037218529.1">
    <property type="nucleotide sequence ID" value="NZ_BAYX01000001.1"/>
</dbReference>
<dbReference type="AlphaFoldDB" id="A0AA87U254"/>
<organism evidence="1 2">
    <name type="scientific">Rhizobium rhizogenes NBRC 13257</name>
    <dbReference type="NCBI Taxonomy" id="1220581"/>
    <lineage>
        <taxon>Bacteria</taxon>
        <taxon>Pseudomonadati</taxon>
        <taxon>Pseudomonadota</taxon>
        <taxon>Alphaproteobacteria</taxon>
        <taxon>Hyphomicrobiales</taxon>
        <taxon>Rhizobiaceae</taxon>
        <taxon>Rhizobium/Agrobacterium group</taxon>
        <taxon>Rhizobium</taxon>
    </lineage>
</organism>
<protein>
    <submittedName>
        <fullName evidence="1">Uncharacterized protein</fullName>
    </submittedName>
</protein>
<dbReference type="Proteomes" id="UP000026941">
    <property type="component" value="Unassembled WGS sequence"/>
</dbReference>
<dbReference type="EMBL" id="BAYX01000001">
    <property type="protein sequence ID" value="GAJ91166.1"/>
    <property type="molecule type" value="Genomic_DNA"/>
</dbReference>
<evidence type="ECO:0000313" key="2">
    <source>
        <dbReference type="Proteomes" id="UP000026941"/>
    </source>
</evidence>
<name>A0AA87U254_RHIRH</name>
<gene>
    <name evidence="1" type="ORF">RRH01S_01_06400</name>
</gene>
<reference evidence="1 2" key="1">
    <citation type="submission" date="2014-05" db="EMBL/GenBank/DDBJ databases">
        <title>Whole genome shotgun sequence of Rhizobium rhizogenes NBRC 13257.</title>
        <authorList>
            <person name="Katano-Makiyama Y."/>
            <person name="Hosoyama A."/>
            <person name="Hashimoto M."/>
            <person name="Hosoyama Y."/>
            <person name="Noguchi M."/>
            <person name="Tsuchikane K."/>
            <person name="Kimura A."/>
            <person name="Ohji S."/>
            <person name="Ichikawa N."/>
            <person name="Yamazoe A."/>
            <person name="Fujita N."/>
        </authorList>
    </citation>
    <scope>NUCLEOTIDE SEQUENCE [LARGE SCALE GENOMIC DNA]</scope>
    <source>
        <strain evidence="1 2">NBRC 13257</strain>
    </source>
</reference>
<accession>A0AA87U254</accession>
<proteinExistence type="predicted"/>
<comment type="caution">
    <text evidence="1">The sequence shown here is derived from an EMBL/GenBank/DDBJ whole genome shotgun (WGS) entry which is preliminary data.</text>
</comment>
<sequence>MTRAASISLEPTPYNLTYTMVWGWGLEQRFSITPIGALLSGPSSGWMDIWKEPYNSGLALYRTLDGRTYYLGLSYQLFWFHAPSEALVATCDKRNIPAYTSLGEQISKLTDYKAIEALDPGARHLFQYVETDQRGTIPKMPPNSRYYANLQYLGKFGLVGAQGRGDEVGFAPAGKAPEPRLGLDFSCG</sequence>